<dbReference type="PANTHER" id="PTHR13024">
    <property type="entry name" value="MICROSOMAL TRIGLYCERIDE TRANSFER PROTEIN, LARGE SUBUNIT"/>
    <property type="match status" value="1"/>
</dbReference>
<dbReference type="GO" id="GO:0005794">
    <property type="term" value="C:Golgi apparatus"/>
    <property type="evidence" value="ECO:0007669"/>
    <property type="project" value="TreeGrafter"/>
</dbReference>
<dbReference type="InterPro" id="IPR011030">
    <property type="entry name" value="Lipovitellin_superhlx_dom"/>
</dbReference>
<feature type="region of interest" description="Disordered" evidence="1">
    <location>
        <begin position="742"/>
        <end position="761"/>
    </location>
</feature>
<protein>
    <submittedName>
        <fullName evidence="3">MTTP</fullName>
    </submittedName>
</protein>
<feature type="compositionally biased region" description="Polar residues" evidence="1">
    <location>
        <begin position="746"/>
        <end position="761"/>
    </location>
</feature>
<evidence type="ECO:0000259" key="2">
    <source>
        <dbReference type="Pfam" id="PF01347"/>
    </source>
</evidence>
<gene>
    <name evidence="3" type="ORF">LSAA_5504</name>
</gene>
<dbReference type="Gene3D" id="1.25.10.20">
    <property type="entry name" value="Vitellinogen, superhelical"/>
    <property type="match status" value="1"/>
</dbReference>
<dbReference type="GO" id="GO:0042157">
    <property type="term" value="P:lipoprotein metabolic process"/>
    <property type="evidence" value="ECO:0007669"/>
    <property type="project" value="TreeGrafter"/>
</dbReference>
<feature type="domain" description="Vitellogenin" evidence="2">
    <location>
        <begin position="89"/>
        <end position="506"/>
    </location>
</feature>
<dbReference type="AlphaFoldDB" id="A0A7R8CKE2"/>
<organism evidence="3 4">
    <name type="scientific">Lepeophtheirus salmonis</name>
    <name type="common">Salmon louse</name>
    <name type="synonym">Caligus salmonis</name>
    <dbReference type="NCBI Taxonomy" id="72036"/>
    <lineage>
        <taxon>Eukaryota</taxon>
        <taxon>Metazoa</taxon>
        <taxon>Ecdysozoa</taxon>
        <taxon>Arthropoda</taxon>
        <taxon>Crustacea</taxon>
        <taxon>Multicrustacea</taxon>
        <taxon>Hexanauplia</taxon>
        <taxon>Copepoda</taxon>
        <taxon>Siphonostomatoida</taxon>
        <taxon>Caligidae</taxon>
        <taxon>Lepeophtheirus</taxon>
    </lineage>
</organism>
<keyword evidence="4" id="KW-1185">Reference proteome</keyword>
<evidence type="ECO:0000256" key="1">
    <source>
        <dbReference type="SAM" id="MobiDB-lite"/>
    </source>
</evidence>
<dbReference type="GO" id="GO:0005548">
    <property type="term" value="F:phospholipid transporter activity"/>
    <property type="evidence" value="ECO:0007669"/>
    <property type="project" value="InterPro"/>
</dbReference>
<dbReference type="GO" id="GO:0005783">
    <property type="term" value="C:endoplasmic reticulum"/>
    <property type="evidence" value="ECO:0007669"/>
    <property type="project" value="TreeGrafter"/>
</dbReference>
<evidence type="ECO:0000313" key="4">
    <source>
        <dbReference type="Proteomes" id="UP000675881"/>
    </source>
</evidence>
<reference evidence="3" key="1">
    <citation type="submission" date="2021-02" db="EMBL/GenBank/DDBJ databases">
        <authorList>
            <person name="Bekaert M."/>
        </authorList>
    </citation>
    <scope>NUCLEOTIDE SEQUENCE</scope>
    <source>
        <strain evidence="3">IoA-00</strain>
    </source>
</reference>
<dbReference type="PANTHER" id="PTHR13024:SF0">
    <property type="entry name" value="MICROSOMAL TRIACYLGLYCEROL TRANSFER PROTEIN"/>
    <property type="match status" value="1"/>
</dbReference>
<dbReference type="Pfam" id="PF01347">
    <property type="entry name" value="Vitellogenin_N"/>
    <property type="match status" value="1"/>
</dbReference>
<sequence>MNTRDNDSTPCITTKTPTLSTVVVVVVGIFLGHTVSGETVVQKYEYSAAWFANVSSETINFKVERASVWKKGEDEVVLYTLTPTNERFLVHVSDSAKIVAIYFEGDKPHKNLLKGIASLFLYKTTPWEGWQRDVSGDCYVRYKTKNENRMLRLKDECLSEDTMKHKLHDESGSTEWSSETLIDLKKDKSILKVELVENLVKRDPLMGDYEIESRQDIMLSEYDFIDDVVPEDKYLTVKEVIDAVAKKYKTSFVGEDIATPPDSKRKFKPTQLVALKSKLKYNSLATPEGAKAFISAVKIMRNIDEKTAVSFLKDKLNKNILPQIMDVFGSIHTIDTFKAVLSVFKPESTNNKLLERFIWALSSVEHFWTPKIHHSVQISSELFQHIQHSKFSSESLKESFINSLSLICNNIKSNEEYLNWFLDSFSKCAEEECFLKYMRVLRNIDYAQQEKLGENVLSMANNVLKSDKASKRMKTEAIKLIDSILPELNEEIKTILMTIFINPGEDKLWKILFNQLGLELSTNKILKESYLHVSLPNISDFLKMELSTGGLSGFIADKPDPNDDSNAHLSVQLSLLSVPLRPFHLFSSMSELTSLYWSGSMETKQSLLAFNRYIYDSVSVHVFSSGLHFESQLKGALSMDISGSVIVSLFSQTADSSISSGFGFYLKRSLVGIWKEETLISNIHEGSGKVVLDMEGDIRFDGRSCIKMMLQPVDFKEKNFDIIKEPQTWKSNYQRKLKRYKHSRTDPFSSPKISQLCNEVS</sequence>
<dbReference type="GO" id="GO:0016323">
    <property type="term" value="C:basolateral plasma membrane"/>
    <property type="evidence" value="ECO:0007669"/>
    <property type="project" value="TreeGrafter"/>
</dbReference>
<dbReference type="InterPro" id="IPR039988">
    <property type="entry name" value="MTTP"/>
</dbReference>
<dbReference type="Proteomes" id="UP000675881">
    <property type="component" value="Chromosome 14"/>
</dbReference>
<name>A0A7R8CKE2_LEPSM</name>
<dbReference type="OrthoDB" id="5865932at2759"/>
<proteinExistence type="predicted"/>
<dbReference type="InterPro" id="IPR001747">
    <property type="entry name" value="Vitellogenin_N"/>
</dbReference>
<dbReference type="EMBL" id="HG994593">
    <property type="protein sequence ID" value="CAF2848198.1"/>
    <property type="molecule type" value="Genomic_DNA"/>
</dbReference>
<accession>A0A7R8CKE2</accession>
<evidence type="ECO:0000313" key="3">
    <source>
        <dbReference type="EMBL" id="CAF2848198.1"/>
    </source>
</evidence>
<dbReference type="SUPFAM" id="SSF48431">
    <property type="entry name" value="Lipovitellin-phosvitin complex, superhelical domain"/>
    <property type="match status" value="1"/>
</dbReference>